<evidence type="ECO:0000256" key="2">
    <source>
        <dbReference type="ARBA" id="ARBA00023002"/>
    </source>
</evidence>
<dbReference type="EMBL" id="MSFO01000008">
    <property type="protein sequence ID" value="PLB45011.1"/>
    <property type="molecule type" value="Genomic_DNA"/>
</dbReference>
<dbReference type="InterPro" id="IPR051168">
    <property type="entry name" value="AASS"/>
</dbReference>
<dbReference type="Pfam" id="PF16653">
    <property type="entry name" value="Sacchrp_dh_C"/>
    <property type="match status" value="1"/>
</dbReference>
<dbReference type="InterPro" id="IPR032095">
    <property type="entry name" value="Sacchrp_dh-like_C"/>
</dbReference>
<dbReference type="GO" id="GO:0004753">
    <property type="term" value="F:saccharopine dehydrogenase activity"/>
    <property type="evidence" value="ECO:0007669"/>
    <property type="project" value="TreeGrafter"/>
</dbReference>
<evidence type="ECO:0000313" key="7">
    <source>
        <dbReference type="EMBL" id="PLB45011.1"/>
    </source>
</evidence>
<dbReference type="VEuPathDB" id="FungiDB:P170DRAFT_440178"/>
<proteinExistence type="predicted"/>
<dbReference type="InterPro" id="IPR036291">
    <property type="entry name" value="NAD(P)-bd_dom_sf"/>
</dbReference>
<feature type="chain" id="PRO_5014196351" evidence="4">
    <location>
        <begin position="23"/>
        <end position="464"/>
    </location>
</feature>
<evidence type="ECO:0000256" key="4">
    <source>
        <dbReference type="SAM" id="SignalP"/>
    </source>
</evidence>
<feature type="domain" description="Saccharopine dehydrogenase-like C-terminal" evidence="6">
    <location>
        <begin position="125"/>
        <end position="446"/>
    </location>
</feature>
<sequence>MASGKKALLLGAGFVCPPAVQALSDAGVHVTVASRTLSAAEAITSGRSNTSAISLDIANSEALDPAVADADIVISLLPYTLHAAVVKSAITHTKPVVTTSYISPALWDLNEEAKAVGITVLNEIGLDPGIDHLYAVKTIDEVHRAGGKITSFTSYCGALPAPDNADNPLGYKFSWSPRGGLLALLNPGQWYENGKIAEVKGEDLMASAKPNDDFPQFELVGYPNRDAVGFREFYNIPEADTVFRGTLRYKGFPEIIRTLVTIGYFSQEQLAPLGADEKEPLTWSQLTARLLGLSPETSEAELETAVLEKAHFLSKEESERVVSGLRWIGLFSDEEVELHGSPLDTLCAVLEKKMAYGPGERDMIALQHKFDVLRPDGVRETRTSTLIEYGEPIAPGSRSAMAKLVGLPCAVGVLAVLRGDIKEKGMVAPWTSAEIATLLRDELKQKHKIQLKERFTIELEEQVF</sequence>
<dbReference type="GO" id="GO:0019878">
    <property type="term" value="P:lysine biosynthetic process via aminoadipic acid"/>
    <property type="evidence" value="ECO:0007669"/>
    <property type="project" value="TreeGrafter"/>
</dbReference>
<dbReference type="SUPFAM" id="SSF51735">
    <property type="entry name" value="NAD(P)-binding Rossmann-fold domains"/>
    <property type="match status" value="1"/>
</dbReference>
<keyword evidence="3" id="KW-0457">Lysine biosynthesis</keyword>
<evidence type="ECO:0000313" key="8">
    <source>
        <dbReference type="Proteomes" id="UP000234275"/>
    </source>
</evidence>
<evidence type="ECO:0000256" key="3">
    <source>
        <dbReference type="ARBA" id="ARBA00023154"/>
    </source>
</evidence>
<dbReference type="GO" id="GO:0005737">
    <property type="term" value="C:cytoplasm"/>
    <property type="evidence" value="ECO:0007669"/>
    <property type="project" value="TreeGrafter"/>
</dbReference>
<name>A0A2I2FWJ8_9EURO</name>
<evidence type="ECO:0000259" key="5">
    <source>
        <dbReference type="Pfam" id="PF03435"/>
    </source>
</evidence>
<dbReference type="RefSeq" id="XP_024700313.1">
    <property type="nucleotide sequence ID" value="XM_024850017.1"/>
</dbReference>
<keyword evidence="2" id="KW-0560">Oxidoreductase</keyword>
<dbReference type="PANTHER" id="PTHR11133:SF22">
    <property type="entry name" value="ALPHA-AMINOADIPIC SEMIALDEHYDE SYNTHASE, MITOCHONDRIAL"/>
    <property type="match status" value="1"/>
</dbReference>
<evidence type="ECO:0000256" key="1">
    <source>
        <dbReference type="ARBA" id="ARBA00022857"/>
    </source>
</evidence>
<dbReference type="OrthoDB" id="10059875at2759"/>
<dbReference type="FunFam" id="3.30.360.10:FF:000008">
    <property type="entry name" value="Alpha-aminoadipic semialdehyde synthase, mitochondrial"/>
    <property type="match status" value="1"/>
</dbReference>
<organism evidence="7 8">
    <name type="scientific">Aspergillus steynii IBT 23096</name>
    <dbReference type="NCBI Taxonomy" id="1392250"/>
    <lineage>
        <taxon>Eukaryota</taxon>
        <taxon>Fungi</taxon>
        <taxon>Dikarya</taxon>
        <taxon>Ascomycota</taxon>
        <taxon>Pezizomycotina</taxon>
        <taxon>Eurotiomycetes</taxon>
        <taxon>Eurotiomycetidae</taxon>
        <taxon>Eurotiales</taxon>
        <taxon>Aspergillaceae</taxon>
        <taxon>Aspergillus</taxon>
        <taxon>Aspergillus subgen. Circumdati</taxon>
    </lineage>
</organism>
<accession>A0A2I2FWJ8</accession>
<keyword evidence="4" id="KW-0732">Signal</keyword>
<evidence type="ECO:0000259" key="6">
    <source>
        <dbReference type="Pfam" id="PF16653"/>
    </source>
</evidence>
<dbReference type="STRING" id="1392250.A0A2I2FWJ8"/>
<dbReference type="FunFam" id="3.40.50.720:FF:000072">
    <property type="entry name" value="Saccharopine dehydrogenase [NADP(+), L-glutamate-forming]"/>
    <property type="match status" value="1"/>
</dbReference>
<dbReference type="Pfam" id="PF03435">
    <property type="entry name" value="Sacchrp_dh_NADP"/>
    <property type="match status" value="1"/>
</dbReference>
<dbReference type="Gene3D" id="3.40.50.720">
    <property type="entry name" value="NAD(P)-binding Rossmann-like Domain"/>
    <property type="match status" value="1"/>
</dbReference>
<dbReference type="AlphaFoldDB" id="A0A2I2FWJ8"/>
<keyword evidence="8" id="KW-1185">Reference proteome</keyword>
<dbReference type="InterPro" id="IPR005097">
    <property type="entry name" value="Sacchrp_dh_NADP-bd"/>
</dbReference>
<dbReference type="GeneID" id="36557716"/>
<dbReference type="Gene3D" id="1.10.1870.10">
    <property type="entry name" value="Domain 3, Saccharopine reductase"/>
    <property type="match status" value="1"/>
</dbReference>
<gene>
    <name evidence="7" type="ORF">P170DRAFT_440178</name>
</gene>
<dbReference type="SUPFAM" id="SSF55347">
    <property type="entry name" value="Glyceraldehyde-3-phosphate dehydrogenase-like, C-terminal domain"/>
    <property type="match status" value="1"/>
</dbReference>
<reference evidence="7 8" key="1">
    <citation type="submission" date="2016-12" db="EMBL/GenBank/DDBJ databases">
        <title>The genomes of Aspergillus section Nigri reveals drivers in fungal speciation.</title>
        <authorList>
            <consortium name="DOE Joint Genome Institute"/>
            <person name="Vesth T.C."/>
            <person name="Nybo J."/>
            <person name="Theobald S."/>
            <person name="Brandl J."/>
            <person name="Frisvad J.C."/>
            <person name="Nielsen K.F."/>
            <person name="Lyhne E.K."/>
            <person name="Kogle M.E."/>
            <person name="Kuo A."/>
            <person name="Riley R."/>
            <person name="Clum A."/>
            <person name="Nolan M."/>
            <person name="Lipzen A."/>
            <person name="Salamov A."/>
            <person name="Henrissat B."/>
            <person name="Wiebenga A."/>
            <person name="De Vries R.P."/>
            <person name="Grigoriev I.V."/>
            <person name="Mortensen U.H."/>
            <person name="Andersen M.R."/>
            <person name="Baker S.E."/>
        </authorList>
    </citation>
    <scope>NUCLEOTIDE SEQUENCE [LARGE SCALE GENOMIC DNA]</scope>
    <source>
        <strain evidence="7 8">IBT 23096</strain>
    </source>
</reference>
<dbReference type="Gene3D" id="3.30.360.10">
    <property type="entry name" value="Dihydrodipicolinate Reductase, domain 2"/>
    <property type="match status" value="1"/>
</dbReference>
<dbReference type="Proteomes" id="UP000234275">
    <property type="component" value="Unassembled WGS sequence"/>
</dbReference>
<keyword evidence="1" id="KW-0521">NADP</keyword>
<comment type="caution">
    <text evidence="7">The sequence shown here is derived from an EMBL/GenBank/DDBJ whole genome shotgun (WGS) entry which is preliminary data.</text>
</comment>
<keyword evidence="3" id="KW-0028">Amino-acid biosynthesis</keyword>
<feature type="domain" description="Saccharopine dehydrogenase NADP binding" evidence="5">
    <location>
        <begin position="8"/>
        <end position="121"/>
    </location>
</feature>
<feature type="signal peptide" evidence="4">
    <location>
        <begin position="1"/>
        <end position="22"/>
    </location>
</feature>
<dbReference type="PANTHER" id="PTHR11133">
    <property type="entry name" value="SACCHAROPINE DEHYDROGENASE"/>
    <property type="match status" value="1"/>
</dbReference>
<protein>
    <submittedName>
        <fullName evidence="7">Aminoadipic semialdehyde synthase</fullName>
    </submittedName>
</protein>